<reference evidence="1 2" key="1">
    <citation type="journal article" date="2022" name="bioRxiv">
        <title>The genome of the oomycete Peronosclerospora sorghi, a cosmopolitan pathogen of maize and sorghum, is inflated with dispersed pseudogenes.</title>
        <authorList>
            <person name="Fletcher K."/>
            <person name="Martin F."/>
            <person name="Isakeit T."/>
            <person name="Cavanaugh K."/>
            <person name="Magill C."/>
            <person name="Michelmore R."/>
        </authorList>
    </citation>
    <scope>NUCLEOTIDE SEQUENCE [LARGE SCALE GENOMIC DNA]</scope>
    <source>
        <strain evidence="1">P6</strain>
    </source>
</reference>
<protein>
    <submittedName>
        <fullName evidence="1">Uncharacterized protein</fullName>
    </submittedName>
</protein>
<evidence type="ECO:0000313" key="1">
    <source>
        <dbReference type="EMBL" id="KAI9912457.1"/>
    </source>
</evidence>
<accession>A0ACC0W128</accession>
<comment type="caution">
    <text evidence="1">The sequence shown here is derived from an EMBL/GenBank/DDBJ whole genome shotgun (WGS) entry which is preliminary data.</text>
</comment>
<proteinExistence type="predicted"/>
<evidence type="ECO:0000313" key="2">
    <source>
        <dbReference type="Proteomes" id="UP001163321"/>
    </source>
</evidence>
<organism evidence="1 2">
    <name type="scientific">Peronosclerospora sorghi</name>
    <dbReference type="NCBI Taxonomy" id="230839"/>
    <lineage>
        <taxon>Eukaryota</taxon>
        <taxon>Sar</taxon>
        <taxon>Stramenopiles</taxon>
        <taxon>Oomycota</taxon>
        <taxon>Peronosporomycetes</taxon>
        <taxon>Peronosporales</taxon>
        <taxon>Peronosporaceae</taxon>
        <taxon>Peronosclerospora</taxon>
    </lineage>
</organism>
<keyword evidence="2" id="KW-1185">Reference proteome</keyword>
<dbReference type="Proteomes" id="UP001163321">
    <property type="component" value="Chromosome 4"/>
</dbReference>
<dbReference type="EMBL" id="CM047583">
    <property type="protein sequence ID" value="KAI9912457.1"/>
    <property type="molecule type" value="Genomic_DNA"/>
</dbReference>
<sequence>MESALLANKKMEGALIKIKEALNELHAAKIHGEEAIENALNAERRLAKLYQESAAEASARVTELQSRCDGLHKSLSDSEQALAPETERTKAQVEHLFREQAKALEARIQALQDDLQRSEQ</sequence>
<gene>
    <name evidence="1" type="ORF">PsorP6_006337</name>
</gene>
<name>A0ACC0W128_9STRA</name>